<name>A0A8K0DSV6_9ROSA</name>
<reference evidence="2" key="1">
    <citation type="submission" date="2020-03" db="EMBL/GenBank/DDBJ databases">
        <title>A high-quality chromosome-level genome assembly of a woody plant with both climbing and erect habits, Rhamnella rubrinervis.</title>
        <authorList>
            <person name="Lu Z."/>
            <person name="Yang Y."/>
            <person name="Zhu X."/>
            <person name="Sun Y."/>
        </authorList>
    </citation>
    <scope>NUCLEOTIDE SEQUENCE</scope>
    <source>
        <strain evidence="2">BYM</strain>
        <tissue evidence="2">Leaf</tissue>
    </source>
</reference>
<feature type="compositionally biased region" description="Basic and acidic residues" evidence="1">
    <location>
        <begin position="77"/>
        <end position="103"/>
    </location>
</feature>
<dbReference type="EMBL" id="VOIH02000010">
    <property type="protein sequence ID" value="KAF3434573.1"/>
    <property type="molecule type" value="Genomic_DNA"/>
</dbReference>
<gene>
    <name evidence="2" type="ORF">FNV43_RR21658</name>
</gene>
<dbReference type="AlphaFoldDB" id="A0A8K0DSV6"/>
<protein>
    <submittedName>
        <fullName evidence="2">Uncharacterized protein</fullName>
    </submittedName>
</protein>
<comment type="caution">
    <text evidence="2">The sequence shown here is derived from an EMBL/GenBank/DDBJ whole genome shotgun (WGS) entry which is preliminary data.</text>
</comment>
<keyword evidence="3" id="KW-1185">Reference proteome</keyword>
<evidence type="ECO:0000313" key="3">
    <source>
        <dbReference type="Proteomes" id="UP000796880"/>
    </source>
</evidence>
<sequence>MAIPLPGNGVRYMDQRALVQFQMDHDYEMYHWYQNQFGHNPSEQQAMDNHLALLGFGSPQAIVVYTNDEEDSEEANIFERAEDSKDSIDSEVPEYHKDPKDFDQWDDPDNN</sequence>
<accession>A0A8K0DSV6</accession>
<evidence type="ECO:0000256" key="1">
    <source>
        <dbReference type="SAM" id="MobiDB-lite"/>
    </source>
</evidence>
<organism evidence="2 3">
    <name type="scientific">Rhamnella rubrinervis</name>
    <dbReference type="NCBI Taxonomy" id="2594499"/>
    <lineage>
        <taxon>Eukaryota</taxon>
        <taxon>Viridiplantae</taxon>
        <taxon>Streptophyta</taxon>
        <taxon>Embryophyta</taxon>
        <taxon>Tracheophyta</taxon>
        <taxon>Spermatophyta</taxon>
        <taxon>Magnoliopsida</taxon>
        <taxon>eudicotyledons</taxon>
        <taxon>Gunneridae</taxon>
        <taxon>Pentapetalae</taxon>
        <taxon>rosids</taxon>
        <taxon>fabids</taxon>
        <taxon>Rosales</taxon>
        <taxon>Rhamnaceae</taxon>
        <taxon>rhamnoid group</taxon>
        <taxon>Rhamneae</taxon>
        <taxon>Rhamnella</taxon>
    </lineage>
</organism>
<feature type="region of interest" description="Disordered" evidence="1">
    <location>
        <begin position="69"/>
        <end position="111"/>
    </location>
</feature>
<dbReference type="Proteomes" id="UP000796880">
    <property type="component" value="Unassembled WGS sequence"/>
</dbReference>
<evidence type="ECO:0000313" key="2">
    <source>
        <dbReference type="EMBL" id="KAF3434573.1"/>
    </source>
</evidence>
<proteinExistence type="predicted"/>